<name>A0ABV8H1F2_9BACI</name>
<gene>
    <name evidence="4" type="ORF">ACFOUV_14500</name>
</gene>
<evidence type="ECO:0000256" key="2">
    <source>
        <dbReference type="SAM" id="SignalP"/>
    </source>
</evidence>
<accession>A0ABV8H1F2</accession>
<dbReference type="InterPro" id="IPR011053">
    <property type="entry name" value="Single_hybrid_motif"/>
</dbReference>
<comment type="caution">
    <text evidence="4">The sequence shown here is derived from an EMBL/GenBank/DDBJ whole genome shotgun (WGS) entry which is preliminary data.</text>
</comment>
<dbReference type="PANTHER" id="PTHR30469">
    <property type="entry name" value="MULTIDRUG RESISTANCE PROTEIN MDTA"/>
    <property type="match status" value="1"/>
</dbReference>
<proteinExistence type="inferred from homology"/>
<reference evidence="5" key="1">
    <citation type="journal article" date="2019" name="Int. J. Syst. Evol. Microbiol.">
        <title>The Global Catalogue of Microorganisms (GCM) 10K type strain sequencing project: providing services to taxonomists for standard genome sequencing and annotation.</title>
        <authorList>
            <consortium name="The Broad Institute Genomics Platform"/>
            <consortium name="The Broad Institute Genome Sequencing Center for Infectious Disease"/>
            <person name="Wu L."/>
            <person name="Ma J."/>
        </authorList>
    </citation>
    <scope>NUCLEOTIDE SEQUENCE [LARGE SCALE GENOMIC DNA]</scope>
    <source>
        <strain evidence="5">IBRC-M 10703</strain>
    </source>
</reference>
<dbReference type="Gene3D" id="2.40.50.100">
    <property type="match status" value="1"/>
</dbReference>
<feature type="signal peptide" evidence="2">
    <location>
        <begin position="1"/>
        <end position="19"/>
    </location>
</feature>
<dbReference type="InterPro" id="IPR058637">
    <property type="entry name" value="YknX-like_C"/>
</dbReference>
<dbReference type="InterPro" id="IPR006143">
    <property type="entry name" value="RND_pump_MFP"/>
</dbReference>
<evidence type="ECO:0000256" key="1">
    <source>
        <dbReference type="ARBA" id="ARBA00009477"/>
    </source>
</evidence>
<organism evidence="4 5">
    <name type="scientific">Oceanobacillus longus</name>
    <dbReference type="NCBI Taxonomy" id="930120"/>
    <lineage>
        <taxon>Bacteria</taxon>
        <taxon>Bacillati</taxon>
        <taxon>Bacillota</taxon>
        <taxon>Bacilli</taxon>
        <taxon>Bacillales</taxon>
        <taxon>Bacillaceae</taxon>
        <taxon>Oceanobacillus</taxon>
    </lineage>
</organism>
<dbReference type="SUPFAM" id="SSF51230">
    <property type="entry name" value="Single hybrid motif"/>
    <property type="match status" value="1"/>
</dbReference>
<evidence type="ECO:0000313" key="4">
    <source>
        <dbReference type="EMBL" id="MFC4025001.1"/>
    </source>
</evidence>
<dbReference type="NCBIfam" id="TIGR01730">
    <property type="entry name" value="RND_mfp"/>
    <property type="match status" value="1"/>
</dbReference>
<protein>
    <submittedName>
        <fullName evidence="4">Efflux RND transporter periplasmic adaptor subunit</fullName>
    </submittedName>
</protein>
<sequence>MKKMLFGLAAILFIGLLAACTEEENAEEEQERIVPVETAEVETGDLVLEKTLYGRTAPKTTTPVMLQTPGEVDTLEARNGAQVEEDDLIASISTAAGNQNIRAPKDGQILNIQAAEDEMATNEEPFAIIADMDQMKVQLTVTANVRSLLAVDDTFTVLIDDNEYQATITEVGAMPDDTGLYPVEATVENEESAILSGTIAEMNVPETTIEEAIIVPTSAIIQEDDLSFVYLVNEGKAQKVEVTIEETQSEKSAIEGEVKAGDQIVITGQLTLSDGDQVDTARGE</sequence>
<keyword evidence="5" id="KW-1185">Reference proteome</keyword>
<feature type="chain" id="PRO_5045416687" evidence="2">
    <location>
        <begin position="20"/>
        <end position="284"/>
    </location>
</feature>
<keyword evidence="2" id="KW-0732">Signal</keyword>
<dbReference type="Proteomes" id="UP001595772">
    <property type="component" value="Unassembled WGS sequence"/>
</dbReference>
<dbReference type="RefSeq" id="WP_379497501.1">
    <property type="nucleotide sequence ID" value="NZ_JBHSAO010000011.1"/>
</dbReference>
<comment type="similarity">
    <text evidence="1">Belongs to the membrane fusion protein (MFP) (TC 8.A.1) family.</text>
</comment>
<feature type="domain" description="YknX-like C-terminal permuted SH3-like" evidence="3">
    <location>
        <begin position="213"/>
        <end position="279"/>
    </location>
</feature>
<dbReference type="Pfam" id="PF25989">
    <property type="entry name" value="YknX_C"/>
    <property type="match status" value="1"/>
</dbReference>
<evidence type="ECO:0000313" key="5">
    <source>
        <dbReference type="Proteomes" id="UP001595772"/>
    </source>
</evidence>
<dbReference type="Gene3D" id="2.40.420.20">
    <property type="match status" value="1"/>
</dbReference>
<evidence type="ECO:0000259" key="3">
    <source>
        <dbReference type="Pfam" id="PF25989"/>
    </source>
</evidence>
<dbReference type="PROSITE" id="PS51257">
    <property type="entry name" value="PROKAR_LIPOPROTEIN"/>
    <property type="match status" value="1"/>
</dbReference>
<dbReference type="EMBL" id="JBHSAO010000011">
    <property type="protein sequence ID" value="MFC4025001.1"/>
    <property type="molecule type" value="Genomic_DNA"/>
</dbReference>